<organism evidence="3 4">
    <name type="scientific">Paracoccus solventivorans</name>
    <dbReference type="NCBI Taxonomy" id="53463"/>
    <lineage>
        <taxon>Bacteria</taxon>
        <taxon>Pseudomonadati</taxon>
        <taxon>Pseudomonadota</taxon>
        <taxon>Alphaproteobacteria</taxon>
        <taxon>Rhodobacterales</taxon>
        <taxon>Paracoccaceae</taxon>
        <taxon>Paracoccus</taxon>
    </lineage>
</organism>
<keyword evidence="2" id="KW-1133">Transmembrane helix</keyword>
<gene>
    <name evidence="3" type="ORF">GXX24_09805</name>
</gene>
<protein>
    <recommendedName>
        <fullName evidence="5">Phage tail protein</fullName>
    </recommendedName>
</protein>
<proteinExistence type="predicted"/>
<name>A0A832PMU6_9RHOB</name>
<evidence type="ECO:0000256" key="1">
    <source>
        <dbReference type="SAM" id="MobiDB-lite"/>
    </source>
</evidence>
<dbReference type="AlphaFoldDB" id="A0A832PMU6"/>
<dbReference type="RefSeq" id="WP_303730449.1">
    <property type="nucleotide sequence ID" value="NZ_DULP01000145.1"/>
</dbReference>
<accession>A0A832PMU6</accession>
<evidence type="ECO:0000313" key="3">
    <source>
        <dbReference type="EMBL" id="HHW34414.1"/>
    </source>
</evidence>
<comment type="caution">
    <text evidence="3">The sequence shown here is derived from an EMBL/GenBank/DDBJ whole genome shotgun (WGS) entry which is preliminary data.</text>
</comment>
<keyword evidence="2" id="KW-0812">Transmembrane</keyword>
<feature type="region of interest" description="Disordered" evidence="1">
    <location>
        <begin position="476"/>
        <end position="496"/>
    </location>
</feature>
<sequence>MAIFSAFIGFMGIIAQGAAFLAASAGLSFATSVAIGMGAGYLAGGLALSAIARKLTPRPSIPSVEVKATITQTDAPRRVYVGRYLVGGIKAFFEVGGADLRQLIVVNHGRVDAFEAFLIDGRVVTVRASDDTVTSGPAANQVWVSTRDGSGQGGDYPILRDSHGTIWTVDHRLDGQATFCVRSRAPKPENFQKVFPKGEHTVYQWVIRGARVLDTRTSTTAWRDNAALVQQHYLMHPDGFRLAAEDVSASSINAMADWCDLPVAQNGGGTQPNMRLWGYWTLDEAPASVLDRMAASSGLRPYEMQDGRIGLVGGPFGVPACTITAKDIREIQTTAAIDEREGYNSLRVTYLSGSHRFEMVEADPTEDLARQAVEGVIAQEMALEMCPNLSQAKRLAKRQMHDDNRARVEIITNLVGLKARWPRHHGQRHTILLDYRPEDGSGRVVAGEYEVLDHEFDPVALECRIVLAAVDRASENWTPGEEGDPPPPLPAETGNPPPAFTGAAAVVAQGGVNMIRVTATAPSGRDDLGVEARYREPGAPDWTAMTSAGLSATSAALSAGSYEVEGRWTGVFDGVDEWHPLGTVTVV</sequence>
<dbReference type="Proteomes" id="UP000580830">
    <property type="component" value="Unassembled WGS sequence"/>
</dbReference>
<keyword evidence="2" id="KW-0472">Membrane</keyword>
<dbReference type="EMBL" id="DULP01000145">
    <property type="protein sequence ID" value="HHW34414.1"/>
    <property type="molecule type" value="Genomic_DNA"/>
</dbReference>
<feature type="compositionally biased region" description="Pro residues" evidence="1">
    <location>
        <begin position="485"/>
        <end position="496"/>
    </location>
</feature>
<evidence type="ECO:0000256" key="2">
    <source>
        <dbReference type="SAM" id="Phobius"/>
    </source>
</evidence>
<reference evidence="3 4" key="1">
    <citation type="journal article" date="2020" name="Biotechnol. Biofuels">
        <title>New insights from the biogas microbiome by comprehensive genome-resolved metagenomics of nearly 1600 species originating from multiple anaerobic digesters.</title>
        <authorList>
            <person name="Campanaro S."/>
            <person name="Treu L."/>
            <person name="Rodriguez-R L.M."/>
            <person name="Kovalovszki A."/>
            <person name="Ziels R.M."/>
            <person name="Maus I."/>
            <person name="Zhu X."/>
            <person name="Kougias P.G."/>
            <person name="Basile A."/>
            <person name="Luo G."/>
            <person name="Schluter A."/>
            <person name="Konstantinidis K.T."/>
            <person name="Angelidaki I."/>
        </authorList>
    </citation>
    <scope>NUCLEOTIDE SEQUENCE [LARGE SCALE GENOMIC DNA]</scope>
    <source>
        <strain evidence="3">AS04akNAM_125</strain>
    </source>
</reference>
<evidence type="ECO:0008006" key="5">
    <source>
        <dbReference type="Google" id="ProtNLM"/>
    </source>
</evidence>
<evidence type="ECO:0000313" key="4">
    <source>
        <dbReference type="Proteomes" id="UP000580830"/>
    </source>
</evidence>
<feature type="transmembrane region" description="Helical" evidence="2">
    <location>
        <begin position="27"/>
        <end position="51"/>
    </location>
</feature>